<feature type="compositionally biased region" description="Polar residues" evidence="1">
    <location>
        <begin position="215"/>
        <end position="226"/>
    </location>
</feature>
<evidence type="ECO:0000313" key="3">
    <source>
        <dbReference type="Proteomes" id="UP000587524"/>
    </source>
</evidence>
<reference evidence="2 3" key="1">
    <citation type="submission" date="2020-08" db="EMBL/GenBank/DDBJ databases">
        <title>Genomic Encyclopedia of Type Strains, Phase IV (KMG-IV): sequencing the most valuable type-strain genomes for metagenomic binning, comparative biology and taxonomic classification.</title>
        <authorList>
            <person name="Goeker M."/>
        </authorList>
    </citation>
    <scope>NUCLEOTIDE SEQUENCE [LARGE SCALE GENOMIC DNA]</scope>
    <source>
        <strain evidence="2 3">DSM 17455</strain>
    </source>
</reference>
<dbReference type="EMBL" id="JACJHZ010000037">
    <property type="protein sequence ID" value="MBA9023661.1"/>
    <property type="molecule type" value="Genomic_DNA"/>
</dbReference>
<proteinExistence type="predicted"/>
<protein>
    <submittedName>
        <fullName evidence="2">Uncharacterized protein</fullName>
    </submittedName>
</protein>
<dbReference type="RefSeq" id="WP_182575734.1">
    <property type="nucleotide sequence ID" value="NZ_JACJHY010000037.1"/>
</dbReference>
<feature type="region of interest" description="Disordered" evidence="1">
    <location>
        <begin position="201"/>
        <end position="226"/>
    </location>
</feature>
<gene>
    <name evidence="2" type="ORF">HNQ97_005689</name>
</gene>
<organism evidence="2 3">
    <name type="scientific">Aminobacter ciceronei</name>
    <dbReference type="NCBI Taxonomy" id="150723"/>
    <lineage>
        <taxon>Bacteria</taxon>
        <taxon>Pseudomonadati</taxon>
        <taxon>Pseudomonadota</taxon>
        <taxon>Alphaproteobacteria</taxon>
        <taxon>Hyphomicrobiales</taxon>
        <taxon>Phyllobacteriaceae</taxon>
        <taxon>Aminobacter</taxon>
    </lineage>
</organism>
<accession>A0ABR6CG29</accession>
<evidence type="ECO:0000256" key="1">
    <source>
        <dbReference type="SAM" id="MobiDB-lite"/>
    </source>
</evidence>
<dbReference type="Proteomes" id="UP000587524">
    <property type="component" value="Unassembled WGS sequence"/>
</dbReference>
<sequence>MTGGVLSPLFSGAVFKRLSAVETDITRSNQHEFNGSKPLIGLFGKDHPQKIPTDFIRMSDDGGVLADTGMLTWYDARARHPTRSEYRLYYYDNAVTAKARENDILLIGKRHDGSTLVLMAPGSGLAAARVAWLFGIEVEPGAAFAALDLDDDERSALSHGFRITLDTGSFWESETDPVLANDGKDGLPAVRAVQQLVGKEREWKSDGDWPPAMNISGTEDGSSSSLNKVARLLGGSGLVKSSS</sequence>
<keyword evidence="3" id="KW-1185">Reference proteome</keyword>
<evidence type="ECO:0000313" key="2">
    <source>
        <dbReference type="EMBL" id="MBA9023661.1"/>
    </source>
</evidence>
<comment type="caution">
    <text evidence="2">The sequence shown here is derived from an EMBL/GenBank/DDBJ whole genome shotgun (WGS) entry which is preliminary data.</text>
</comment>
<name>A0ABR6CG29_9HYPH</name>